<dbReference type="GO" id="GO:0005524">
    <property type="term" value="F:ATP binding"/>
    <property type="evidence" value="ECO:0007669"/>
    <property type="project" value="UniProtKB-KW"/>
</dbReference>
<dbReference type="Gene3D" id="3.40.50.300">
    <property type="entry name" value="P-loop containing nucleotide triphosphate hydrolases"/>
    <property type="match status" value="1"/>
</dbReference>
<dbReference type="PANTHER" id="PTHR42734:SF17">
    <property type="entry name" value="METAL TRANSPORT SYSTEM ATP-BINDING PROTEIN TM_0124-RELATED"/>
    <property type="match status" value="1"/>
</dbReference>
<keyword evidence="2" id="KW-0813">Transport</keyword>
<evidence type="ECO:0000313" key="7">
    <source>
        <dbReference type="Proteomes" id="UP000199315"/>
    </source>
</evidence>
<dbReference type="SMART" id="SM00382">
    <property type="entry name" value="AAA"/>
    <property type="match status" value="1"/>
</dbReference>
<dbReference type="InterPro" id="IPR003439">
    <property type="entry name" value="ABC_transporter-like_ATP-bd"/>
</dbReference>
<dbReference type="InterPro" id="IPR003593">
    <property type="entry name" value="AAA+_ATPase"/>
</dbReference>
<evidence type="ECO:0000256" key="1">
    <source>
        <dbReference type="ARBA" id="ARBA00005417"/>
    </source>
</evidence>
<dbReference type="STRING" id="1619234.SAMN05421730_1001448"/>
<dbReference type="InterPro" id="IPR050153">
    <property type="entry name" value="Metal_Ion_Import_ABC"/>
</dbReference>
<dbReference type="InterPro" id="IPR027417">
    <property type="entry name" value="P-loop_NTPase"/>
</dbReference>
<evidence type="ECO:0000259" key="5">
    <source>
        <dbReference type="PROSITE" id="PS50893"/>
    </source>
</evidence>
<evidence type="ECO:0000256" key="2">
    <source>
        <dbReference type="ARBA" id="ARBA00022448"/>
    </source>
</evidence>
<dbReference type="PROSITE" id="PS50893">
    <property type="entry name" value="ABC_TRANSPORTER_2"/>
    <property type="match status" value="1"/>
</dbReference>
<dbReference type="SUPFAM" id="SSF52540">
    <property type="entry name" value="P-loop containing nucleoside triphosphate hydrolases"/>
    <property type="match status" value="1"/>
</dbReference>
<proteinExistence type="inferred from homology"/>
<protein>
    <submittedName>
        <fullName evidence="6">Zinc transport system ATP-binding protein</fullName>
    </submittedName>
</protein>
<evidence type="ECO:0000313" key="6">
    <source>
        <dbReference type="EMBL" id="SCP95275.1"/>
    </source>
</evidence>
<name>A0A1D3TPD6_9FIRM</name>
<organism evidence="6 7">
    <name type="scientific">Anaerobium acetethylicum</name>
    <dbReference type="NCBI Taxonomy" id="1619234"/>
    <lineage>
        <taxon>Bacteria</taxon>
        <taxon>Bacillati</taxon>
        <taxon>Bacillota</taxon>
        <taxon>Clostridia</taxon>
        <taxon>Lachnospirales</taxon>
        <taxon>Lachnospiraceae</taxon>
        <taxon>Anaerobium</taxon>
    </lineage>
</organism>
<accession>A0A1D3TPD6</accession>
<keyword evidence="4 6" id="KW-0067">ATP-binding</keyword>
<dbReference type="OrthoDB" id="9806726at2"/>
<comment type="similarity">
    <text evidence="1">Belongs to the ABC transporter superfamily.</text>
</comment>
<feature type="domain" description="ABC transporter" evidence="5">
    <location>
        <begin position="2"/>
        <end position="219"/>
    </location>
</feature>
<keyword evidence="3" id="KW-0547">Nucleotide-binding</keyword>
<dbReference type="RefSeq" id="WP_091229402.1">
    <property type="nucleotide sequence ID" value="NZ_FMKA01000001.1"/>
</dbReference>
<dbReference type="GO" id="GO:0016887">
    <property type="term" value="F:ATP hydrolysis activity"/>
    <property type="evidence" value="ECO:0007669"/>
    <property type="project" value="InterPro"/>
</dbReference>
<dbReference type="PANTHER" id="PTHR42734">
    <property type="entry name" value="METAL TRANSPORT SYSTEM ATP-BINDING PROTEIN TM_0124-RELATED"/>
    <property type="match status" value="1"/>
</dbReference>
<keyword evidence="7" id="KW-1185">Reference proteome</keyword>
<gene>
    <name evidence="6" type="ORF">SAMN05421730_1001448</name>
</gene>
<dbReference type="AlphaFoldDB" id="A0A1D3TPD6"/>
<dbReference type="Pfam" id="PF00005">
    <property type="entry name" value="ABC_tran"/>
    <property type="match status" value="1"/>
</dbReference>
<dbReference type="EMBL" id="FMKA01000001">
    <property type="protein sequence ID" value="SCP95275.1"/>
    <property type="molecule type" value="Genomic_DNA"/>
</dbReference>
<reference evidence="6 7" key="1">
    <citation type="submission" date="2016-09" db="EMBL/GenBank/DDBJ databases">
        <authorList>
            <person name="Capua I."/>
            <person name="De Benedictis P."/>
            <person name="Joannis T."/>
            <person name="Lombin L.H."/>
            <person name="Cattoli G."/>
        </authorList>
    </citation>
    <scope>NUCLEOTIDE SEQUENCE [LARGE SCALE GENOMIC DNA]</scope>
    <source>
        <strain evidence="6 7">GluBS11</strain>
    </source>
</reference>
<evidence type="ECO:0000256" key="3">
    <source>
        <dbReference type="ARBA" id="ARBA00022741"/>
    </source>
</evidence>
<sequence>MVNIEHLCFSYNGIQPGVLNDINLKIEAGEYVSIIGDNGSGKTTLMRIMLGFLKPTAGSMSIETKEIGYVPQKSDYANSAFPVTVFEVLDSYRKIMKIKDRTVVMRALALVGMSDYRKELMGTLSGGQTQKILIARALMGNPKLLILDEPSTGVDIDSQKEIYRLLKKMENETGMTIVAVEHNFEAVFENSTKLYHLQNGCGHFCNIEKYASEYLHYDRKG</sequence>
<evidence type="ECO:0000256" key="4">
    <source>
        <dbReference type="ARBA" id="ARBA00022840"/>
    </source>
</evidence>
<dbReference type="Proteomes" id="UP000199315">
    <property type="component" value="Unassembled WGS sequence"/>
</dbReference>